<comment type="caution">
    <text evidence="1">The sequence shown here is derived from an EMBL/GenBank/DDBJ whole genome shotgun (WGS) entry which is preliminary data.</text>
</comment>
<protein>
    <submittedName>
        <fullName evidence="1">Uncharacterized protein</fullName>
    </submittedName>
</protein>
<dbReference type="AlphaFoldDB" id="A0A4C1W9D4"/>
<sequence>MRVIYLLQASTSVSNEWRPIFHRKRERERKIHKVESRREKEKGSLKALKLKGRKAVTTVWYAQRYLPQILQTLRIRG</sequence>
<proteinExistence type="predicted"/>
<evidence type="ECO:0000313" key="1">
    <source>
        <dbReference type="EMBL" id="GBP47122.1"/>
    </source>
</evidence>
<organism evidence="1 2">
    <name type="scientific">Eumeta variegata</name>
    <name type="common">Bagworm moth</name>
    <name type="synonym">Eumeta japonica</name>
    <dbReference type="NCBI Taxonomy" id="151549"/>
    <lineage>
        <taxon>Eukaryota</taxon>
        <taxon>Metazoa</taxon>
        <taxon>Ecdysozoa</taxon>
        <taxon>Arthropoda</taxon>
        <taxon>Hexapoda</taxon>
        <taxon>Insecta</taxon>
        <taxon>Pterygota</taxon>
        <taxon>Neoptera</taxon>
        <taxon>Endopterygota</taxon>
        <taxon>Lepidoptera</taxon>
        <taxon>Glossata</taxon>
        <taxon>Ditrysia</taxon>
        <taxon>Tineoidea</taxon>
        <taxon>Psychidae</taxon>
        <taxon>Oiketicinae</taxon>
        <taxon>Eumeta</taxon>
    </lineage>
</organism>
<evidence type="ECO:0000313" key="2">
    <source>
        <dbReference type="Proteomes" id="UP000299102"/>
    </source>
</evidence>
<gene>
    <name evidence="1" type="ORF">EVAR_36945_1</name>
</gene>
<name>A0A4C1W9D4_EUMVA</name>
<dbReference type="Proteomes" id="UP000299102">
    <property type="component" value="Unassembled WGS sequence"/>
</dbReference>
<reference evidence="1 2" key="1">
    <citation type="journal article" date="2019" name="Commun. Biol.">
        <title>The bagworm genome reveals a unique fibroin gene that provides high tensile strength.</title>
        <authorList>
            <person name="Kono N."/>
            <person name="Nakamura H."/>
            <person name="Ohtoshi R."/>
            <person name="Tomita M."/>
            <person name="Numata K."/>
            <person name="Arakawa K."/>
        </authorList>
    </citation>
    <scope>NUCLEOTIDE SEQUENCE [LARGE SCALE GENOMIC DNA]</scope>
</reference>
<dbReference type="EMBL" id="BGZK01000496">
    <property type="protein sequence ID" value="GBP47122.1"/>
    <property type="molecule type" value="Genomic_DNA"/>
</dbReference>
<accession>A0A4C1W9D4</accession>
<keyword evidence="2" id="KW-1185">Reference proteome</keyword>